<dbReference type="RefSeq" id="WP_311363068.1">
    <property type="nucleotide sequence ID" value="NZ_JAVRIE010000010.1"/>
</dbReference>
<dbReference type="Proteomes" id="UP001249020">
    <property type="component" value="Unassembled WGS sequence"/>
</dbReference>
<dbReference type="InterPro" id="IPR011856">
    <property type="entry name" value="tRNA_endonuc-like_dom_sf"/>
</dbReference>
<sequence length="118" mass="13895">MLSNQFTASLSGFDAEQIAKRFLCEQSLRFMEQNFTCKVGEIDLIMQDKKQLVFVEVKYRKSNSYGAAAEQFTVRKRRKLEKAINYYLLQKNCNPFHTNFRIDVVAIDDEQVNWLKNV</sequence>
<comment type="caution">
    <text evidence="3">The sequence shown here is derived from an EMBL/GenBank/DDBJ whole genome shotgun (WGS) entry which is preliminary data.</text>
</comment>
<comment type="similarity">
    <text evidence="1 2">Belongs to the UPF0102 family.</text>
</comment>
<proteinExistence type="inferred from homology"/>
<reference evidence="3 4" key="1">
    <citation type="submission" date="2023-09" db="EMBL/GenBank/DDBJ databases">
        <authorList>
            <person name="Rey-Velasco X."/>
        </authorList>
    </citation>
    <scope>NUCLEOTIDE SEQUENCE [LARGE SCALE GENOMIC DNA]</scope>
    <source>
        <strain evidence="3 4">W409</strain>
    </source>
</reference>
<accession>A0AAW8R4L4</accession>
<dbReference type="PANTHER" id="PTHR34039">
    <property type="entry name" value="UPF0102 PROTEIN YRAN"/>
    <property type="match status" value="1"/>
</dbReference>
<gene>
    <name evidence="3" type="ORF">RM544_17235</name>
</gene>
<dbReference type="InterPro" id="IPR011335">
    <property type="entry name" value="Restrct_endonuc-II-like"/>
</dbReference>
<name>A0AAW8R4L4_9ALTE</name>
<dbReference type="CDD" id="cd20736">
    <property type="entry name" value="PoNe_Nuclease"/>
    <property type="match status" value="1"/>
</dbReference>
<evidence type="ECO:0000313" key="4">
    <source>
        <dbReference type="Proteomes" id="UP001249020"/>
    </source>
</evidence>
<organism evidence="3 4">
    <name type="scientific">Brumicola blandensis</name>
    <dbReference type="NCBI Taxonomy" id="3075611"/>
    <lineage>
        <taxon>Bacteria</taxon>
        <taxon>Pseudomonadati</taxon>
        <taxon>Pseudomonadota</taxon>
        <taxon>Gammaproteobacteria</taxon>
        <taxon>Alteromonadales</taxon>
        <taxon>Alteromonadaceae</taxon>
        <taxon>Brumicola</taxon>
    </lineage>
</organism>
<dbReference type="EMBL" id="JAVRIE010000010">
    <property type="protein sequence ID" value="MDT0584296.1"/>
    <property type="molecule type" value="Genomic_DNA"/>
</dbReference>
<dbReference type="Gene3D" id="3.40.1350.10">
    <property type="match status" value="1"/>
</dbReference>
<dbReference type="SUPFAM" id="SSF52980">
    <property type="entry name" value="Restriction endonuclease-like"/>
    <property type="match status" value="1"/>
</dbReference>
<evidence type="ECO:0000256" key="2">
    <source>
        <dbReference type="HAMAP-Rule" id="MF_00048"/>
    </source>
</evidence>
<keyword evidence="4" id="KW-1185">Reference proteome</keyword>
<evidence type="ECO:0000313" key="3">
    <source>
        <dbReference type="EMBL" id="MDT0584296.1"/>
    </source>
</evidence>
<dbReference type="Pfam" id="PF02021">
    <property type="entry name" value="UPF0102"/>
    <property type="match status" value="1"/>
</dbReference>
<dbReference type="HAMAP" id="MF_00048">
    <property type="entry name" value="UPF0102"/>
    <property type="match status" value="1"/>
</dbReference>
<dbReference type="GO" id="GO:0003676">
    <property type="term" value="F:nucleic acid binding"/>
    <property type="evidence" value="ECO:0007669"/>
    <property type="project" value="InterPro"/>
</dbReference>
<dbReference type="InterPro" id="IPR003509">
    <property type="entry name" value="UPF0102_YraN-like"/>
</dbReference>
<dbReference type="NCBIfam" id="NF009150">
    <property type="entry name" value="PRK12497.1-3"/>
    <property type="match status" value="1"/>
</dbReference>
<dbReference type="PANTHER" id="PTHR34039:SF1">
    <property type="entry name" value="UPF0102 PROTEIN YRAN"/>
    <property type="match status" value="1"/>
</dbReference>
<dbReference type="NCBIfam" id="TIGR00252">
    <property type="entry name" value="YraN family protein"/>
    <property type="match status" value="1"/>
</dbReference>
<dbReference type="AlphaFoldDB" id="A0AAW8R4L4"/>
<protein>
    <recommendedName>
        <fullName evidence="2">UPF0102 protein RM544_17235</fullName>
    </recommendedName>
</protein>
<evidence type="ECO:0000256" key="1">
    <source>
        <dbReference type="ARBA" id="ARBA00006738"/>
    </source>
</evidence>